<dbReference type="AlphaFoldDB" id="A0A9X1SRZ1"/>
<dbReference type="Proteomes" id="UP001138997">
    <property type="component" value="Unassembled WGS sequence"/>
</dbReference>
<dbReference type="RefSeq" id="WP_231439003.1">
    <property type="nucleotide sequence ID" value="NZ_JAJOMB010000002.1"/>
</dbReference>
<reference evidence="1" key="1">
    <citation type="submission" date="2021-11" db="EMBL/GenBank/DDBJ databases">
        <title>Streptomyces corallinus and Kineosporia corallina sp. nov., two new coral-derived marine actinobacteria.</title>
        <authorList>
            <person name="Buangrab K."/>
            <person name="Sutthacheep M."/>
            <person name="Yeemin T."/>
            <person name="Harunari E."/>
            <person name="Igarashi Y."/>
            <person name="Sripreechasak P."/>
            <person name="Kanchanasin P."/>
            <person name="Tanasupawat S."/>
            <person name="Phongsopitanun W."/>
        </authorList>
    </citation>
    <scope>NUCLEOTIDE SEQUENCE</scope>
    <source>
        <strain evidence="1">JCM 31032</strain>
    </source>
</reference>
<proteinExistence type="predicted"/>
<organism evidence="1 2">
    <name type="scientific">Kineosporia babensis</name>
    <dbReference type="NCBI Taxonomy" id="499548"/>
    <lineage>
        <taxon>Bacteria</taxon>
        <taxon>Bacillati</taxon>
        <taxon>Actinomycetota</taxon>
        <taxon>Actinomycetes</taxon>
        <taxon>Kineosporiales</taxon>
        <taxon>Kineosporiaceae</taxon>
        <taxon>Kineosporia</taxon>
    </lineage>
</organism>
<dbReference type="EMBL" id="JAJOMB010000002">
    <property type="protein sequence ID" value="MCD5310074.1"/>
    <property type="molecule type" value="Genomic_DNA"/>
</dbReference>
<evidence type="ECO:0000313" key="1">
    <source>
        <dbReference type="EMBL" id="MCD5310074.1"/>
    </source>
</evidence>
<comment type="caution">
    <text evidence="1">The sequence shown here is derived from an EMBL/GenBank/DDBJ whole genome shotgun (WGS) entry which is preliminary data.</text>
</comment>
<accession>A0A9X1SRZ1</accession>
<evidence type="ECO:0000313" key="2">
    <source>
        <dbReference type="Proteomes" id="UP001138997"/>
    </source>
</evidence>
<keyword evidence="2" id="KW-1185">Reference proteome</keyword>
<name>A0A9X1SRZ1_9ACTN</name>
<protein>
    <submittedName>
        <fullName evidence="1">Uncharacterized protein</fullName>
    </submittedName>
</protein>
<gene>
    <name evidence="1" type="ORF">LR394_04150</name>
</gene>
<sequence>MDPTQLVDEALRRFTVMQAAQVSGAAAIEQPALVATFQHLAKLDGWAKIAIDRLVADPENARAAADLRQSMNQAVRLHPQFMRTLSEVCATTGSALPPKVPAPGQA</sequence>